<evidence type="ECO:0000256" key="6">
    <source>
        <dbReference type="SAM" id="Phobius"/>
    </source>
</evidence>
<feature type="transmembrane region" description="Helical" evidence="6">
    <location>
        <begin position="316"/>
        <end position="335"/>
    </location>
</feature>
<evidence type="ECO:0000256" key="1">
    <source>
        <dbReference type="ARBA" id="ARBA00022538"/>
    </source>
</evidence>
<keyword evidence="3" id="KW-0813">Transport</keyword>
<evidence type="ECO:0000313" key="8">
    <source>
        <dbReference type="EMBL" id="KAL3515644.1"/>
    </source>
</evidence>
<evidence type="ECO:0000259" key="7">
    <source>
        <dbReference type="Pfam" id="PF07885"/>
    </source>
</evidence>
<keyword evidence="1" id="KW-0633">Potassium transport</keyword>
<dbReference type="Gene3D" id="1.10.287.70">
    <property type="match status" value="1"/>
</dbReference>
<dbReference type="PANTHER" id="PTHR45743:SF21">
    <property type="entry name" value="POTASSIUM CHANNEL AKT2_3"/>
    <property type="match status" value="1"/>
</dbReference>
<evidence type="ECO:0000313" key="9">
    <source>
        <dbReference type="Proteomes" id="UP001630127"/>
    </source>
</evidence>
<keyword evidence="5" id="KW-0407">Ion channel</keyword>
<feature type="transmembrane region" description="Helical" evidence="6">
    <location>
        <begin position="341"/>
        <end position="361"/>
    </location>
</feature>
<dbReference type="InterPro" id="IPR045319">
    <property type="entry name" value="KAT/AKT"/>
</dbReference>
<keyword evidence="4" id="KW-0630">Potassium</keyword>
<proteinExistence type="predicted"/>
<keyword evidence="6" id="KW-0472">Membrane</keyword>
<dbReference type="EMBL" id="JBJUIK010000010">
    <property type="protein sequence ID" value="KAL3515644.1"/>
    <property type="molecule type" value="Genomic_DNA"/>
</dbReference>
<keyword evidence="6" id="KW-0812">Transmembrane</keyword>
<dbReference type="SUPFAM" id="SSF81324">
    <property type="entry name" value="Voltage-gated potassium channels"/>
    <property type="match status" value="1"/>
</dbReference>
<reference evidence="8 9" key="1">
    <citation type="submission" date="2024-11" db="EMBL/GenBank/DDBJ databases">
        <title>A near-complete genome assembly of Cinchona calisaya.</title>
        <authorList>
            <person name="Lian D.C."/>
            <person name="Zhao X.W."/>
            <person name="Wei L."/>
        </authorList>
    </citation>
    <scope>NUCLEOTIDE SEQUENCE [LARGE SCALE GENOMIC DNA]</scope>
    <source>
        <tissue evidence="8">Nenye</tissue>
    </source>
</reference>
<dbReference type="PANTHER" id="PTHR45743">
    <property type="entry name" value="POTASSIUM CHANNEL AKT1"/>
    <property type="match status" value="1"/>
</dbReference>
<keyword evidence="9" id="KW-1185">Reference proteome</keyword>
<keyword evidence="3" id="KW-0851">Voltage-gated channel</keyword>
<keyword evidence="2" id="KW-0631">Potassium channel</keyword>
<comment type="caution">
    <text evidence="8">The sequence shown here is derived from an EMBL/GenBank/DDBJ whole genome shotgun (WGS) entry which is preliminary data.</text>
</comment>
<evidence type="ECO:0000256" key="5">
    <source>
        <dbReference type="ARBA" id="ARBA00023303"/>
    </source>
</evidence>
<dbReference type="AlphaFoldDB" id="A0ABD2Z980"/>
<dbReference type="GO" id="GO:0005267">
    <property type="term" value="F:potassium channel activity"/>
    <property type="evidence" value="ECO:0007669"/>
    <property type="project" value="UniProtKB-KW"/>
</dbReference>
<organism evidence="8 9">
    <name type="scientific">Cinchona calisaya</name>
    <dbReference type="NCBI Taxonomy" id="153742"/>
    <lineage>
        <taxon>Eukaryota</taxon>
        <taxon>Viridiplantae</taxon>
        <taxon>Streptophyta</taxon>
        <taxon>Embryophyta</taxon>
        <taxon>Tracheophyta</taxon>
        <taxon>Spermatophyta</taxon>
        <taxon>Magnoliopsida</taxon>
        <taxon>eudicotyledons</taxon>
        <taxon>Gunneridae</taxon>
        <taxon>Pentapetalae</taxon>
        <taxon>asterids</taxon>
        <taxon>lamiids</taxon>
        <taxon>Gentianales</taxon>
        <taxon>Rubiaceae</taxon>
        <taxon>Cinchonoideae</taxon>
        <taxon>Cinchoneae</taxon>
        <taxon>Cinchona</taxon>
    </lineage>
</organism>
<evidence type="ECO:0000256" key="2">
    <source>
        <dbReference type="ARBA" id="ARBA00022826"/>
    </source>
</evidence>
<name>A0ABD2Z980_9GENT</name>
<evidence type="ECO:0000256" key="3">
    <source>
        <dbReference type="ARBA" id="ARBA00022882"/>
    </source>
</evidence>
<sequence length="446" mass="52347">MEMSSRSNTSCCDYALDYLNWFLKELKHFSGRRIMSLLLHNCYFFTEKLLRDIRLLKTIVLYGSNCRKRKHEKYLWEPDQKEGNNNISLEVEDMVYSFTQDLNSAYLRCHCLALNPREVLSELTRFRVTIKLFFQESGITWLNYYSLGDDGDGQLTMDFIDSLLQNLDDLILEISNRGRKLIYLERTLETLGEKLKFLKSFIGFATLQGMLKFRRIRLVKNFFTRLEKDISFNYFWVRCARLLSVSEFPYVYQYWWLVNCGTIICAKSCMDQGNTVSCALCWMPLLFASRSISERRENLDWSCNSKFKREKLRIQIHFFNVLVYDTVGYGDVLAVNTLEMIFIIFYMLFNFGLTAYTVGNMTNLVVEGTRRTMEFVCILFNSCSIGFILLVYRACKLYNFMLQRNSIEAASNLCEQKTIASQVEGAYTSLFVFKVQGQELESTRAD</sequence>
<gene>
    <name evidence="8" type="ORF">ACH5RR_022546</name>
</gene>
<dbReference type="Proteomes" id="UP001630127">
    <property type="component" value="Unassembled WGS sequence"/>
</dbReference>
<keyword evidence="6" id="KW-1133">Transmembrane helix</keyword>
<feature type="transmembrane region" description="Helical" evidence="6">
    <location>
        <begin position="373"/>
        <end position="392"/>
    </location>
</feature>
<dbReference type="InterPro" id="IPR013099">
    <property type="entry name" value="K_chnl_dom"/>
</dbReference>
<feature type="domain" description="Potassium channel" evidence="7">
    <location>
        <begin position="317"/>
        <end position="366"/>
    </location>
</feature>
<keyword evidence="3" id="KW-0406">Ion transport</keyword>
<evidence type="ECO:0000256" key="4">
    <source>
        <dbReference type="ARBA" id="ARBA00022958"/>
    </source>
</evidence>
<dbReference type="GO" id="GO:0034702">
    <property type="term" value="C:monoatomic ion channel complex"/>
    <property type="evidence" value="ECO:0007669"/>
    <property type="project" value="UniProtKB-KW"/>
</dbReference>
<protein>
    <recommendedName>
        <fullName evidence="7">Potassium channel domain-containing protein</fullName>
    </recommendedName>
</protein>
<dbReference type="Pfam" id="PF07885">
    <property type="entry name" value="Ion_trans_2"/>
    <property type="match status" value="1"/>
</dbReference>
<accession>A0ABD2Z980</accession>